<dbReference type="AlphaFoldDB" id="A0A9W6QW12"/>
<feature type="transmembrane region" description="Helical" evidence="1">
    <location>
        <begin position="34"/>
        <end position="57"/>
    </location>
</feature>
<evidence type="ECO:0000313" key="3">
    <source>
        <dbReference type="Proteomes" id="UP001165136"/>
    </source>
</evidence>
<proteinExistence type="predicted"/>
<comment type="caution">
    <text evidence="2">The sequence shown here is derived from an EMBL/GenBank/DDBJ whole genome shotgun (WGS) entry which is preliminary data.</text>
</comment>
<keyword evidence="3" id="KW-1185">Reference proteome</keyword>
<protein>
    <submittedName>
        <fullName evidence="2">Uncharacterized protein</fullName>
    </submittedName>
</protein>
<name>A0A9W6QW12_9PSEU</name>
<evidence type="ECO:0000313" key="2">
    <source>
        <dbReference type="EMBL" id="GLY64604.1"/>
    </source>
</evidence>
<sequence>MPSSLTMITYQMFEHAFVVAEEFQAGFLGTVGKIAAGTIIFFIAIGFILGLLLGIFIGRLTKR</sequence>
<keyword evidence="1" id="KW-1133">Transmembrane helix</keyword>
<keyword evidence="1" id="KW-0472">Membrane</keyword>
<reference evidence="2" key="1">
    <citation type="submission" date="2023-03" db="EMBL/GenBank/DDBJ databases">
        <title>Amycolatopsis taiwanensis NBRC 103393.</title>
        <authorList>
            <person name="Ichikawa N."/>
            <person name="Sato H."/>
            <person name="Tonouchi N."/>
        </authorList>
    </citation>
    <scope>NUCLEOTIDE SEQUENCE</scope>
    <source>
        <strain evidence="2">NBRC 103393</strain>
    </source>
</reference>
<gene>
    <name evidence="2" type="ORF">Atai01_12230</name>
</gene>
<organism evidence="2 3">
    <name type="scientific">Amycolatopsis taiwanensis</name>
    <dbReference type="NCBI Taxonomy" id="342230"/>
    <lineage>
        <taxon>Bacteria</taxon>
        <taxon>Bacillati</taxon>
        <taxon>Actinomycetota</taxon>
        <taxon>Actinomycetes</taxon>
        <taxon>Pseudonocardiales</taxon>
        <taxon>Pseudonocardiaceae</taxon>
        <taxon>Amycolatopsis</taxon>
    </lineage>
</organism>
<accession>A0A9W6QW12</accession>
<keyword evidence="1" id="KW-0812">Transmembrane</keyword>
<dbReference type="EMBL" id="BSTI01000002">
    <property type="protein sequence ID" value="GLY64604.1"/>
    <property type="molecule type" value="Genomic_DNA"/>
</dbReference>
<dbReference type="Proteomes" id="UP001165136">
    <property type="component" value="Unassembled WGS sequence"/>
</dbReference>
<evidence type="ECO:0000256" key="1">
    <source>
        <dbReference type="SAM" id="Phobius"/>
    </source>
</evidence>